<dbReference type="InterPro" id="IPR050714">
    <property type="entry name" value="Cobalamin_biosynth_MTase"/>
</dbReference>
<evidence type="ECO:0000256" key="5">
    <source>
        <dbReference type="ARBA" id="ARBA00022691"/>
    </source>
</evidence>
<comment type="pathway">
    <text evidence="1">Cofactor biosynthesis; adenosylcobalamin biosynthesis.</text>
</comment>
<dbReference type="PANTHER" id="PTHR43182:SF1">
    <property type="entry name" value="COBALT-PRECORRIN-7 C(5)-METHYLTRANSFERASE"/>
    <property type="match status" value="1"/>
</dbReference>
<dbReference type="InterPro" id="IPR000878">
    <property type="entry name" value="4pyrrol_Mease"/>
</dbReference>
<dbReference type="GO" id="GO:0008276">
    <property type="term" value="F:protein methyltransferase activity"/>
    <property type="evidence" value="ECO:0007669"/>
    <property type="project" value="InterPro"/>
</dbReference>
<dbReference type="Pfam" id="PF00590">
    <property type="entry name" value="TP_methylase"/>
    <property type="match status" value="1"/>
</dbReference>
<evidence type="ECO:0000256" key="4">
    <source>
        <dbReference type="ARBA" id="ARBA00022679"/>
    </source>
</evidence>
<protein>
    <submittedName>
        <fullName evidence="7">Precorrin-6y C5,15-methyltransferase (Decarboxylating), CbiE subunit</fullName>
        <ecNumber evidence="7">2.1.1.132</ecNumber>
    </submittedName>
</protein>
<dbReference type="OrthoDB" id="9780707at2"/>
<gene>
    <name evidence="7" type="primary">cbiE</name>
    <name evidence="7" type="ORF">U732_4254</name>
</gene>
<evidence type="ECO:0000313" key="8">
    <source>
        <dbReference type="Proteomes" id="UP000031366"/>
    </source>
</evidence>
<dbReference type="Gene3D" id="3.30.950.10">
    <property type="entry name" value="Methyltransferase, Cobalt-precorrin-4 Transmethylase, Domain 2"/>
    <property type="match status" value="1"/>
</dbReference>
<dbReference type="NCBIfam" id="TIGR02467">
    <property type="entry name" value="CbiE"/>
    <property type="match status" value="1"/>
</dbReference>
<dbReference type="EC" id="2.1.1.132" evidence="7"/>
<dbReference type="InterPro" id="IPR014776">
    <property type="entry name" value="4pyrrole_Mease_sub2"/>
</dbReference>
<dbReference type="GO" id="GO:0046025">
    <property type="term" value="F:precorrin-6Y C5,15-methyltransferase (decarboxylating) activity"/>
    <property type="evidence" value="ECO:0007669"/>
    <property type="project" value="UniProtKB-EC"/>
</dbReference>
<evidence type="ECO:0000259" key="6">
    <source>
        <dbReference type="Pfam" id="PF00590"/>
    </source>
</evidence>
<dbReference type="Proteomes" id="UP000031366">
    <property type="component" value="Unassembled WGS sequence"/>
</dbReference>
<keyword evidence="4 7" id="KW-0808">Transferase</keyword>
<dbReference type="InterPro" id="IPR014777">
    <property type="entry name" value="4pyrrole_Mease_sub1"/>
</dbReference>
<dbReference type="EMBL" id="AYSO01000007">
    <property type="protein sequence ID" value="KIE48473.1"/>
    <property type="molecule type" value="Genomic_DNA"/>
</dbReference>
<reference evidence="7 8" key="1">
    <citation type="journal article" date="2015" name="Infect. Genet. Evol.">
        <title>Genomic sequences of six botulinum neurotoxin-producing strains representing three clostridial species illustrate the mobility and diversity of botulinum neurotoxin genes.</title>
        <authorList>
            <person name="Smith T.J."/>
            <person name="Hill K.K."/>
            <person name="Xie G."/>
            <person name="Foley B.T."/>
            <person name="Williamson C.H."/>
            <person name="Foster J.T."/>
            <person name="Johnson S.L."/>
            <person name="Chertkov O."/>
            <person name="Teshima H."/>
            <person name="Gibbons H.S."/>
            <person name="Johnsky L.A."/>
            <person name="Karavis M.A."/>
            <person name="Smith L.A."/>
        </authorList>
    </citation>
    <scope>NUCLEOTIDE SEQUENCE [LARGE SCALE GENOMIC DNA]</scope>
    <source>
        <strain evidence="7 8">CDC 2741</strain>
    </source>
</reference>
<dbReference type="CDD" id="cd11644">
    <property type="entry name" value="Precorrin-6Y-MT"/>
    <property type="match status" value="1"/>
</dbReference>
<dbReference type="GO" id="GO:0009236">
    <property type="term" value="P:cobalamin biosynthetic process"/>
    <property type="evidence" value="ECO:0007669"/>
    <property type="project" value="UniProtKB-UniPathway"/>
</dbReference>
<dbReference type="STRING" id="29341.RSJ17_10380"/>
<dbReference type="GO" id="GO:0032259">
    <property type="term" value="P:methylation"/>
    <property type="evidence" value="ECO:0007669"/>
    <property type="project" value="UniProtKB-KW"/>
</dbReference>
<evidence type="ECO:0000313" key="7">
    <source>
        <dbReference type="EMBL" id="KIE48473.1"/>
    </source>
</evidence>
<evidence type="ECO:0000256" key="3">
    <source>
        <dbReference type="ARBA" id="ARBA00022603"/>
    </source>
</evidence>
<keyword evidence="2" id="KW-0169">Cobalamin biosynthesis</keyword>
<accession>A0A0C1UA02</accession>
<evidence type="ECO:0000256" key="1">
    <source>
        <dbReference type="ARBA" id="ARBA00004953"/>
    </source>
</evidence>
<dbReference type="InterPro" id="IPR012818">
    <property type="entry name" value="CbiE"/>
</dbReference>
<dbReference type="PANTHER" id="PTHR43182">
    <property type="entry name" value="COBALT-PRECORRIN-6B C(15)-METHYLTRANSFERASE (DECARBOXYLATING)"/>
    <property type="match status" value="1"/>
</dbReference>
<dbReference type="RefSeq" id="WP_039629697.1">
    <property type="nucleotide sequence ID" value="NZ_AYSO01000007.1"/>
</dbReference>
<sequence length="200" mass="22744">MVYIIGLGPGHKDYILPIADKTMENSDIVVGFGRAIKSIDHIKTPKLEFKSIVSIVDYISENKDKNISIIASGDPGFYGITEYIKKNYDSEIKVIPGISSFQYFMSKLNQSWHNVHLGSMHGREEDFLGNISKYSQVIFLTDNKNSPSELCRILYENNINCKVYVGENLSYEDEVISFGSPEELMKYNFGKLAVMYIKLK</sequence>
<dbReference type="Gene3D" id="3.40.1010.10">
    <property type="entry name" value="Cobalt-precorrin-4 Transmethylase, Domain 1"/>
    <property type="match status" value="1"/>
</dbReference>
<organism evidence="7 8">
    <name type="scientific">Clostridium argentinense CDC 2741</name>
    <dbReference type="NCBI Taxonomy" id="1418104"/>
    <lineage>
        <taxon>Bacteria</taxon>
        <taxon>Bacillati</taxon>
        <taxon>Bacillota</taxon>
        <taxon>Clostridia</taxon>
        <taxon>Eubacteriales</taxon>
        <taxon>Clostridiaceae</taxon>
        <taxon>Clostridium</taxon>
    </lineage>
</organism>
<keyword evidence="3 7" id="KW-0489">Methyltransferase</keyword>
<comment type="caution">
    <text evidence="7">The sequence shown here is derived from an EMBL/GenBank/DDBJ whole genome shotgun (WGS) entry which is preliminary data.</text>
</comment>
<dbReference type="AlphaFoldDB" id="A0A0C1UA02"/>
<proteinExistence type="predicted"/>
<dbReference type="UniPathway" id="UPA00148"/>
<evidence type="ECO:0000256" key="2">
    <source>
        <dbReference type="ARBA" id="ARBA00022573"/>
    </source>
</evidence>
<keyword evidence="8" id="KW-1185">Reference proteome</keyword>
<name>A0A0C1UA02_9CLOT</name>
<dbReference type="SUPFAM" id="SSF53790">
    <property type="entry name" value="Tetrapyrrole methylase"/>
    <property type="match status" value="1"/>
</dbReference>
<keyword evidence="5" id="KW-0949">S-adenosyl-L-methionine</keyword>
<dbReference type="InterPro" id="IPR035996">
    <property type="entry name" value="4pyrrol_Methylase_sf"/>
</dbReference>
<feature type="domain" description="Tetrapyrrole methylase" evidence="6">
    <location>
        <begin position="1"/>
        <end position="180"/>
    </location>
</feature>